<feature type="transmembrane region" description="Helical" evidence="6">
    <location>
        <begin position="274"/>
        <end position="294"/>
    </location>
</feature>
<keyword evidence="5 6" id="KW-0472">Membrane</keyword>
<accession>A0A1H3R5H3</accession>
<organism evidence="8 9">
    <name type="scientific">Tindallia californiensis</name>
    <dbReference type="NCBI Taxonomy" id="159292"/>
    <lineage>
        <taxon>Bacteria</taxon>
        <taxon>Bacillati</taxon>
        <taxon>Bacillota</taxon>
        <taxon>Clostridia</taxon>
        <taxon>Peptostreptococcales</taxon>
        <taxon>Tindalliaceae</taxon>
        <taxon>Tindallia</taxon>
    </lineage>
</organism>
<dbReference type="EMBL" id="FNPV01000012">
    <property type="protein sequence ID" value="SDZ20773.1"/>
    <property type="molecule type" value="Genomic_DNA"/>
</dbReference>
<keyword evidence="9" id="KW-1185">Reference proteome</keyword>
<evidence type="ECO:0000256" key="5">
    <source>
        <dbReference type="ARBA" id="ARBA00023136"/>
    </source>
</evidence>
<feature type="transmembrane region" description="Helical" evidence="6">
    <location>
        <begin position="179"/>
        <end position="201"/>
    </location>
</feature>
<proteinExistence type="inferred from homology"/>
<dbReference type="InterPro" id="IPR037185">
    <property type="entry name" value="EmrE-like"/>
</dbReference>
<feature type="transmembrane region" description="Helical" evidence="6">
    <location>
        <begin position="249"/>
        <end position="268"/>
    </location>
</feature>
<keyword evidence="3 6" id="KW-0812">Transmembrane</keyword>
<reference evidence="8 9" key="1">
    <citation type="submission" date="2016-10" db="EMBL/GenBank/DDBJ databases">
        <authorList>
            <person name="de Groot N.N."/>
        </authorList>
    </citation>
    <scope>NUCLEOTIDE SEQUENCE [LARGE SCALE GENOMIC DNA]</scope>
    <source>
        <strain evidence="8 9">APO</strain>
    </source>
</reference>
<dbReference type="OrthoDB" id="67135at2"/>
<keyword evidence="4 6" id="KW-1133">Transmembrane helix</keyword>
<evidence type="ECO:0000256" key="2">
    <source>
        <dbReference type="ARBA" id="ARBA00007362"/>
    </source>
</evidence>
<dbReference type="GO" id="GO:0016020">
    <property type="term" value="C:membrane"/>
    <property type="evidence" value="ECO:0007669"/>
    <property type="project" value="UniProtKB-SubCell"/>
</dbReference>
<name>A0A1H3R5H3_9FIRM</name>
<dbReference type="Gene3D" id="1.10.3730.20">
    <property type="match status" value="1"/>
</dbReference>
<gene>
    <name evidence="8" type="ORF">SAMN05192546_11216</name>
</gene>
<protein>
    <submittedName>
        <fullName evidence="8">O-acetylserine/cysteine efflux transporter</fullName>
    </submittedName>
</protein>
<comment type="subcellular location">
    <subcellularLocation>
        <location evidence="1">Membrane</location>
        <topology evidence="1">Multi-pass membrane protein</topology>
    </subcellularLocation>
</comment>
<dbReference type="Proteomes" id="UP000199230">
    <property type="component" value="Unassembled WGS sequence"/>
</dbReference>
<evidence type="ECO:0000259" key="7">
    <source>
        <dbReference type="Pfam" id="PF00892"/>
    </source>
</evidence>
<sequence length="301" mass="32496">MRNKDKLLAFMVVILWGFNFTAIKLGLEGVPSTLLAALRYTCLLPVVFFVKKPTIPLGYGVAYGLCVGVGQFGSLFYAMEIGMPAGLSSIVLQASAFITPLLAFFFLQEPMNRRQHLGLIIAACGLLFIANSGQHNHIAGIPISGLLLTLLAASFWALSNIILRYAANQAIARGETIDMFGLVIWASLIPPIPLFLIAFWIDSPATILSALTQLSSISIFSILYLAFGATLLGYGGWSYLLGRYPASRIAPFSLLVPVTGLLSAKLVLGEQMTSMQWIGGITILAGLIIANFDLSRFQQTT</sequence>
<feature type="transmembrane region" description="Helical" evidence="6">
    <location>
        <begin position="213"/>
        <end position="237"/>
    </location>
</feature>
<dbReference type="InterPro" id="IPR050638">
    <property type="entry name" value="AA-Vitamin_Transporters"/>
</dbReference>
<feature type="domain" description="EamA" evidence="7">
    <location>
        <begin position="7"/>
        <end position="129"/>
    </location>
</feature>
<evidence type="ECO:0000313" key="8">
    <source>
        <dbReference type="EMBL" id="SDZ20773.1"/>
    </source>
</evidence>
<feature type="transmembrane region" description="Helical" evidence="6">
    <location>
        <begin position="57"/>
        <end position="79"/>
    </location>
</feature>
<feature type="transmembrane region" description="Helical" evidence="6">
    <location>
        <begin position="7"/>
        <end position="27"/>
    </location>
</feature>
<feature type="transmembrane region" description="Helical" evidence="6">
    <location>
        <begin position="85"/>
        <end position="107"/>
    </location>
</feature>
<dbReference type="RefSeq" id="WP_093315452.1">
    <property type="nucleotide sequence ID" value="NZ_FNPV01000012.1"/>
</dbReference>
<feature type="transmembrane region" description="Helical" evidence="6">
    <location>
        <begin position="33"/>
        <end position="50"/>
    </location>
</feature>
<evidence type="ECO:0000256" key="4">
    <source>
        <dbReference type="ARBA" id="ARBA00022989"/>
    </source>
</evidence>
<dbReference type="SUPFAM" id="SSF103481">
    <property type="entry name" value="Multidrug resistance efflux transporter EmrE"/>
    <property type="match status" value="2"/>
</dbReference>
<comment type="similarity">
    <text evidence="2">Belongs to the EamA transporter family.</text>
</comment>
<evidence type="ECO:0000313" key="9">
    <source>
        <dbReference type="Proteomes" id="UP000199230"/>
    </source>
</evidence>
<evidence type="ECO:0000256" key="3">
    <source>
        <dbReference type="ARBA" id="ARBA00022692"/>
    </source>
</evidence>
<dbReference type="AlphaFoldDB" id="A0A1H3R5H3"/>
<dbReference type="STRING" id="159292.SAMN05192546_11216"/>
<evidence type="ECO:0000256" key="1">
    <source>
        <dbReference type="ARBA" id="ARBA00004141"/>
    </source>
</evidence>
<evidence type="ECO:0000256" key="6">
    <source>
        <dbReference type="SAM" id="Phobius"/>
    </source>
</evidence>
<dbReference type="PANTHER" id="PTHR32322">
    <property type="entry name" value="INNER MEMBRANE TRANSPORTER"/>
    <property type="match status" value="1"/>
</dbReference>
<dbReference type="InterPro" id="IPR000620">
    <property type="entry name" value="EamA_dom"/>
</dbReference>
<feature type="transmembrane region" description="Helical" evidence="6">
    <location>
        <begin position="116"/>
        <end position="133"/>
    </location>
</feature>
<dbReference type="Pfam" id="PF00892">
    <property type="entry name" value="EamA"/>
    <property type="match status" value="2"/>
</dbReference>
<feature type="transmembrane region" description="Helical" evidence="6">
    <location>
        <begin position="139"/>
        <end position="158"/>
    </location>
</feature>
<dbReference type="PANTHER" id="PTHR32322:SF9">
    <property type="entry name" value="AMINO-ACID METABOLITE EFFLUX PUMP-RELATED"/>
    <property type="match status" value="1"/>
</dbReference>
<feature type="domain" description="EamA" evidence="7">
    <location>
        <begin position="144"/>
        <end position="291"/>
    </location>
</feature>